<dbReference type="AlphaFoldDB" id="A0A6A5SQC0"/>
<reference evidence="1" key="1">
    <citation type="journal article" date="2020" name="Stud. Mycol.">
        <title>101 Dothideomycetes genomes: a test case for predicting lifestyles and emergence of pathogens.</title>
        <authorList>
            <person name="Haridas S."/>
            <person name="Albert R."/>
            <person name="Binder M."/>
            <person name="Bloem J."/>
            <person name="Labutti K."/>
            <person name="Salamov A."/>
            <person name="Andreopoulos B."/>
            <person name="Baker S."/>
            <person name="Barry K."/>
            <person name="Bills G."/>
            <person name="Bluhm B."/>
            <person name="Cannon C."/>
            <person name="Castanera R."/>
            <person name="Culley D."/>
            <person name="Daum C."/>
            <person name="Ezra D."/>
            <person name="Gonzalez J."/>
            <person name="Henrissat B."/>
            <person name="Kuo A."/>
            <person name="Liang C."/>
            <person name="Lipzen A."/>
            <person name="Lutzoni F."/>
            <person name="Magnuson J."/>
            <person name="Mondo S."/>
            <person name="Nolan M."/>
            <person name="Ohm R."/>
            <person name="Pangilinan J."/>
            <person name="Park H.-J."/>
            <person name="Ramirez L."/>
            <person name="Alfaro M."/>
            <person name="Sun H."/>
            <person name="Tritt A."/>
            <person name="Yoshinaga Y."/>
            <person name="Zwiers L.-H."/>
            <person name="Turgeon B."/>
            <person name="Goodwin S."/>
            <person name="Spatafora J."/>
            <person name="Crous P."/>
            <person name="Grigoriev I."/>
        </authorList>
    </citation>
    <scope>NUCLEOTIDE SEQUENCE</scope>
    <source>
        <strain evidence="1">CBS 161.51</strain>
    </source>
</reference>
<accession>A0A6A5SQC0</accession>
<feature type="non-terminal residue" evidence="1">
    <location>
        <position position="1"/>
    </location>
</feature>
<protein>
    <submittedName>
        <fullName evidence="1">Uncharacterized protein</fullName>
    </submittedName>
</protein>
<proteinExistence type="predicted"/>
<sequence length="83" mass="9466">IELLLGEFAEIKDLLVCQLLLAQIALLPAALQADRINVFLGREEVTQEHLQDLCLKLEWPDLQDVRDACADFLHERDGIEEPE</sequence>
<evidence type="ECO:0000313" key="2">
    <source>
        <dbReference type="Proteomes" id="UP000800038"/>
    </source>
</evidence>
<evidence type="ECO:0000313" key="1">
    <source>
        <dbReference type="EMBL" id="KAF1942293.1"/>
    </source>
</evidence>
<dbReference type="OrthoDB" id="3797324at2759"/>
<keyword evidence="2" id="KW-1185">Reference proteome</keyword>
<name>A0A6A5SQC0_9PLEO</name>
<feature type="non-terminal residue" evidence="1">
    <location>
        <position position="83"/>
    </location>
</feature>
<dbReference type="EMBL" id="ML976037">
    <property type="protein sequence ID" value="KAF1942293.1"/>
    <property type="molecule type" value="Genomic_DNA"/>
</dbReference>
<dbReference type="Proteomes" id="UP000800038">
    <property type="component" value="Unassembled WGS sequence"/>
</dbReference>
<organism evidence="1 2">
    <name type="scientific">Clathrospora elynae</name>
    <dbReference type="NCBI Taxonomy" id="706981"/>
    <lineage>
        <taxon>Eukaryota</taxon>
        <taxon>Fungi</taxon>
        <taxon>Dikarya</taxon>
        <taxon>Ascomycota</taxon>
        <taxon>Pezizomycotina</taxon>
        <taxon>Dothideomycetes</taxon>
        <taxon>Pleosporomycetidae</taxon>
        <taxon>Pleosporales</taxon>
        <taxon>Diademaceae</taxon>
        <taxon>Clathrospora</taxon>
    </lineage>
</organism>
<gene>
    <name evidence="1" type="ORF">EJ02DRAFT_312577</name>
</gene>